<reference evidence="1" key="2">
    <citation type="submission" date="2012-05" db="EMBL/GenBank/DDBJ databases">
        <title>Annotation of the Genome Sequence of Fusarium oxysporum HDV247.</title>
        <authorList>
            <consortium name="The Broad Institute Genomics Platform"/>
            <person name="Ma L.-J."/>
            <person name="Corby-Kistler H."/>
            <person name="Broz K."/>
            <person name="Gale L.R."/>
            <person name="Jonkers W."/>
            <person name="O'Donnell K."/>
            <person name="Ploetz R."/>
            <person name="Steinberg C."/>
            <person name="Schwartz D.C."/>
            <person name="VanEtten H."/>
            <person name="Zhou S."/>
            <person name="Young S.K."/>
            <person name="Zeng Q."/>
            <person name="Gargeya S."/>
            <person name="Fitzgerald M."/>
            <person name="Abouelleil A."/>
            <person name="Alvarado L."/>
            <person name="Chapman S.B."/>
            <person name="Gainer-Dewar J."/>
            <person name="Goldberg J."/>
            <person name="Griggs A."/>
            <person name="Gujja S."/>
            <person name="Hansen M."/>
            <person name="Howarth C."/>
            <person name="Imamovic A."/>
            <person name="Ireland A."/>
            <person name="Larimer J."/>
            <person name="McCowan C."/>
            <person name="Murphy C."/>
            <person name="Pearson M."/>
            <person name="Poon T.W."/>
            <person name="Priest M."/>
            <person name="Roberts A."/>
            <person name="Saif S."/>
            <person name="Shea T."/>
            <person name="Sykes S."/>
            <person name="Wortman J."/>
            <person name="Nusbaum C."/>
            <person name="Birren B."/>
        </authorList>
    </citation>
    <scope>NUCLEOTIDE SEQUENCE</scope>
    <source>
        <strain evidence="1">HDV247</strain>
    </source>
</reference>
<dbReference type="AlphaFoldDB" id="W9NKQ4"/>
<dbReference type="HOGENOM" id="CLU_3279503_0_0_1"/>
<organism evidence="1">
    <name type="scientific">Fusarium oxysporum f. sp. pisi HDV247</name>
    <dbReference type="NCBI Taxonomy" id="1080344"/>
    <lineage>
        <taxon>Eukaryota</taxon>
        <taxon>Fungi</taxon>
        <taxon>Dikarya</taxon>
        <taxon>Ascomycota</taxon>
        <taxon>Pezizomycotina</taxon>
        <taxon>Sordariomycetes</taxon>
        <taxon>Hypocreomycetidae</taxon>
        <taxon>Hypocreales</taxon>
        <taxon>Nectriaceae</taxon>
        <taxon>Fusarium</taxon>
        <taxon>Fusarium oxysporum species complex</taxon>
    </lineage>
</organism>
<sequence>MLSRRRIRNLGGSSRFRSRILCLHQSLCLVIRIPVLRKFYD</sequence>
<dbReference type="Proteomes" id="UP000030751">
    <property type="component" value="Unassembled WGS sequence"/>
</dbReference>
<evidence type="ECO:0000313" key="1">
    <source>
        <dbReference type="EMBL" id="EXA28465.1"/>
    </source>
</evidence>
<proteinExistence type="predicted"/>
<protein>
    <submittedName>
        <fullName evidence="1">Uncharacterized protein</fullName>
    </submittedName>
</protein>
<accession>W9NKQ4</accession>
<dbReference type="EMBL" id="JH651222">
    <property type="protein sequence ID" value="EXA28465.1"/>
    <property type="molecule type" value="Genomic_DNA"/>
</dbReference>
<reference evidence="1" key="1">
    <citation type="submission" date="2011-10" db="EMBL/GenBank/DDBJ databases">
        <title>The Genome Sequence of Fusarium oxysporum HDV247.</title>
        <authorList>
            <consortium name="The Broad Institute Genome Sequencing Platform"/>
            <person name="Ma L.-J."/>
            <person name="Gale L.R."/>
            <person name="Schwartz D.C."/>
            <person name="Zhou S."/>
            <person name="Corby-Kistler H."/>
            <person name="Young S.K."/>
            <person name="Zeng Q."/>
            <person name="Gargeya S."/>
            <person name="Fitzgerald M."/>
            <person name="Haas B."/>
            <person name="Abouelleil A."/>
            <person name="Alvarado L."/>
            <person name="Arachchi H.M."/>
            <person name="Berlin A."/>
            <person name="Brown A."/>
            <person name="Chapman S.B."/>
            <person name="Chen Z."/>
            <person name="Dunbar C."/>
            <person name="Freedman E."/>
            <person name="Gearin G."/>
            <person name="Goldberg J."/>
            <person name="Griggs A."/>
            <person name="Gujja S."/>
            <person name="Heiman D."/>
            <person name="Howarth C."/>
            <person name="Larson L."/>
            <person name="Lui A."/>
            <person name="MacDonald P.J.P."/>
            <person name="Montmayeur A."/>
            <person name="Murphy C."/>
            <person name="Neiman D."/>
            <person name="Pearson M."/>
            <person name="Priest M."/>
            <person name="Roberts A."/>
            <person name="Saif S."/>
            <person name="Shea T."/>
            <person name="Shenoy N."/>
            <person name="Sisk P."/>
            <person name="Stolte C."/>
            <person name="Sykes S."/>
            <person name="Wortman J."/>
            <person name="Nusbaum C."/>
            <person name="Birren B."/>
        </authorList>
    </citation>
    <scope>NUCLEOTIDE SEQUENCE [LARGE SCALE GENOMIC DNA]</scope>
    <source>
        <strain evidence="1">HDV247</strain>
    </source>
</reference>
<gene>
    <name evidence="1" type="ORF">FOVG_19930</name>
</gene>
<name>W9NKQ4_FUSOX</name>